<evidence type="ECO:0000256" key="1">
    <source>
        <dbReference type="SAM" id="Phobius"/>
    </source>
</evidence>
<name>A8WI31_PROMP</name>
<evidence type="ECO:0000313" key="3">
    <source>
        <dbReference type="Proteomes" id="UP000001026"/>
    </source>
</evidence>
<reference evidence="2 3" key="1">
    <citation type="journal article" date="2003" name="Nature">
        <title>Genome divergence in two Prochlorococcus ecotypes reflects oceanic niche differentiation.</title>
        <authorList>
            <person name="Rocap G."/>
            <person name="Larimer F.W."/>
            <person name="Lamerdin J.E."/>
            <person name="Malfatti S."/>
            <person name="Chain P."/>
            <person name="Ahlgren N.A."/>
            <person name="Arellano A."/>
            <person name="Coleman M."/>
            <person name="Hauser L."/>
            <person name="Hess W.R."/>
            <person name="Johnson Z.I."/>
            <person name="Land M.L."/>
            <person name="Lindell D."/>
            <person name="Post A.F."/>
            <person name="Regala W."/>
            <person name="Shah M."/>
            <person name="Shaw S.L."/>
            <person name="Steglich C."/>
            <person name="Sullivan M.B."/>
            <person name="Ting C.S."/>
            <person name="Tolonen A."/>
            <person name="Webb E.A."/>
            <person name="Zinser E.R."/>
            <person name="Chisholm S.W."/>
        </authorList>
    </citation>
    <scope>NUCLEOTIDE SEQUENCE [LARGE SCALE GENOMIC DNA]</scope>
    <source>
        <strain evidence="3">CCMP1986 / NIES-2087 / MED4</strain>
    </source>
</reference>
<dbReference type="Proteomes" id="UP000001026">
    <property type="component" value="Chromosome"/>
</dbReference>
<keyword evidence="1" id="KW-1133">Transmembrane helix</keyword>
<evidence type="ECO:0000313" key="2">
    <source>
        <dbReference type="EMBL" id="CAP16322.1"/>
    </source>
</evidence>
<protein>
    <submittedName>
        <fullName evidence="2">Uncharacterized protein</fullName>
    </submittedName>
</protein>
<gene>
    <name evidence="2" type="ordered locus">PMM1818</name>
</gene>
<proteinExistence type="predicted"/>
<accession>A8WI31</accession>
<dbReference type="STRING" id="59919.PMM1818"/>
<feature type="transmembrane region" description="Helical" evidence="1">
    <location>
        <begin position="12"/>
        <end position="31"/>
    </location>
</feature>
<dbReference type="HOGENOM" id="CLU_213912_0_0_3"/>
<dbReference type="AlphaFoldDB" id="A8WI31"/>
<dbReference type="KEGG" id="pmm:PMM1818"/>
<keyword evidence="1" id="KW-0472">Membrane</keyword>
<keyword evidence="1" id="KW-0812">Transmembrane</keyword>
<organism evidence="2 3">
    <name type="scientific">Prochlorococcus marinus subsp. pastoris (strain CCMP1986 / NIES-2087 / MED4)</name>
    <dbReference type="NCBI Taxonomy" id="59919"/>
    <lineage>
        <taxon>Bacteria</taxon>
        <taxon>Bacillati</taxon>
        <taxon>Cyanobacteriota</taxon>
        <taxon>Cyanophyceae</taxon>
        <taxon>Synechococcales</taxon>
        <taxon>Prochlorococcaceae</taxon>
        <taxon>Prochlorococcus</taxon>
    </lineage>
</organism>
<dbReference type="EMBL" id="BX548174">
    <property type="protein sequence ID" value="CAP16322.1"/>
    <property type="molecule type" value="Genomic_DNA"/>
</dbReference>
<sequence>MLFNISILMEFAIYSFLFLILFLGILFNLKITNNKRVNEIKEKLKNYNWNKKI</sequence>